<dbReference type="PANTHER" id="PTHR23031">
    <property type="entry name" value="RHOPHILIN"/>
    <property type="match status" value="1"/>
</dbReference>
<dbReference type="PANTHER" id="PTHR23031:SF15">
    <property type="entry name" value="LD12055P"/>
    <property type="match status" value="1"/>
</dbReference>
<dbReference type="InterPro" id="IPR004328">
    <property type="entry name" value="BRO1_dom"/>
</dbReference>
<protein>
    <submittedName>
        <fullName evidence="2">PH-response regulator protein palA/rim20</fullName>
    </submittedName>
</protein>
<sequence>MDFQFDVHHSFKELYEAINPSDLPFNHEPDYNDGAGEATTFIALPIKRNARKIGNQARKSIITTLKLAVTNPNLVDEQEQYTFLDYEKALMPYILSTTADDSAQTLRILLEHEEKLKLDDYYVDSITPEIQQTKEALKNKTFDNHLVLSNMPQKSQWYALNQLRIHAGCPERSAAVSTNCIQYEKAATLYNIAAIYSQLAAKERLSSPDGKKRALANFQKAAGILTYIRDSLTQRLKVNLDACSDLHETTLSAMITLMLAQAAECFYEKATDGKLID</sequence>
<dbReference type="GO" id="GO:0051497">
    <property type="term" value="P:negative regulation of stress fiber assembly"/>
    <property type="evidence" value="ECO:0007669"/>
    <property type="project" value="TreeGrafter"/>
</dbReference>
<dbReference type="InterPro" id="IPR047138">
    <property type="entry name" value="RHPN1_2"/>
</dbReference>
<dbReference type="PROSITE" id="PS51180">
    <property type="entry name" value="BRO1"/>
    <property type="match status" value="1"/>
</dbReference>
<name>A0AAD5Y172_9FUNG</name>
<dbReference type="Gene3D" id="1.25.40.280">
    <property type="entry name" value="alix/aip1 like domains"/>
    <property type="match status" value="1"/>
</dbReference>
<dbReference type="AlphaFoldDB" id="A0AAD5Y172"/>
<reference evidence="2" key="1">
    <citation type="submission" date="2020-05" db="EMBL/GenBank/DDBJ databases">
        <title>Phylogenomic resolution of chytrid fungi.</title>
        <authorList>
            <person name="Stajich J.E."/>
            <person name="Amses K."/>
            <person name="Simmons R."/>
            <person name="Seto K."/>
            <person name="Myers J."/>
            <person name="Bonds A."/>
            <person name="Quandt C.A."/>
            <person name="Barry K."/>
            <person name="Liu P."/>
            <person name="Grigoriev I."/>
            <person name="Longcore J.E."/>
            <person name="James T.Y."/>
        </authorList>
    </citation>
    <scope>NUCLEOTIDE SEQUENCE</scope>
    <source>
        <strain evidence="2">PLAUS21</strain>
    </source>
</reference>
<evidence type="ECO:0000313" key="3">
    <source>
        <dbReference type="Proteomes" id="UP001210925"/>
    </source>
</evidence>
<dbReference type="EMBL" id="JADGKB010000102">
    <property type="protein sequence ID" value="KAJ3253702.1"/>
    <property type="molecule type" value="Genomic_DNA"/>
</dbReference>
<evidence type="ECO:0000259" key="1">
    <source>
        <dbReference type="PROSITE" id="PS51180"/>
    </source>
</evidence>
<dbReference type="Proteomes" id="UP001210925">
    <property type="component" value="Unassembled WGS sequence"/>
</dbReference>
<accession>A0AAD5Y172</accession>
<comment type="caution">
    <text evidence="2">The sequence shown here is derived from an EMBL/GenBank/DDBJ whole genome shotgun (WGS) entry which is preliminary data.</text>
</comment>
<proteinExistence type="predicted"/>
<dbReference type="Pfam" id="PF03097">
    <property type="entry name" value="BRO1"/>
    <property type="match status" value="1"/>
</dbReference>
<dbReference type="InterPro" id="IPR038499">
    <property type="entry name" value="BRO1_sf"/>
</dbReference>
<organism evidence="2 3">
    <name type="scientific">Boothiomyces macroporosus</name>
    <dbReference type="NCBI Taxonomy" id="261099"/>
    <lineage>
        <taxon>Eukaryota</taxon>
        <taxon>Fungi</taxon>
        <taxon>Fungi incertae sedis</taxon>
        <taxon>Chytridiomycota</taxon>
        <taxon>Chytridiomycota incertae sedis</taxon>
        <taxon>Chytridiomycetes</taxon>
        <taxon>Rhizophydiales</taxon>
        <taxon>Terramycetaceae</taxon>
        <taxon>Boothiomyces</taxon>
    </lineage>
</organism>
<gene>
    <name evidence="2" type="primary">RIM20_1</name>
    <name evidence="2" type="ORF">HK103_000360</name>
</gene>
<feature type="domain" description="BRO1" evidence="1">
    <location>
        <begin position="40"/>
        <end position="277"/>
    </location>
</feature>
<evidence type="ECO:0000313" key="2">
    <source>
        <dbReference type="EMBL" id="KAJ3253702.1"/>
    </source>
</evidence>
<keyword evidence="3" id="KW-1185">Reference proteome</keyword>